<dbReference type="Proteomes" id="UP000000374">
    <property type="component" value="Chromosome"/>
</dbReference>
<dbReference type="PANTHER" id="PTHR33376:SF15">
    <property type="entry name" value="BLL6794 PROTEIN"/>
    <property type="match status" value="1"/>
</dbReference>
<feature type="chain" id="PRO_5002640685" evidence="2">
    <location>
        <begin position="27"/>
        <end position="385"/>
    </location>
</feature>
<evidence type="ECO:0000256" key="1">
    <source>
        <dbReference type="ARBA" id="ARBA00022729"/>
    </source>
</evidence>
<dbReference type="eggNOG" id="COG1638">
    <property type="taxonomic scope" value="Bacteria"/>
</dbReference>
<dbReference type="STRING" id="391735.Veis_2184"/>
<dbReference type="OrthoDB" id="8912194at2"/>
<evidence type="ECO:0000256" key="2">
    <source>
        <dbReference type="SAM" id="SignalP"/>
    </source>
</evidence>
<sequence length="385" mass="41211">MKLPNDTPIAAAITTAIAATVITACALPCAARQPKPHMATNWLAPGHVLNDASYQRWSADVARSSHGALRFEVHSNGSLLPAKSTMQGIRDRVAVVGIVYPGYTPAEFPLNNVINDLVFVADDDIAAAFAYTELALTHPKLQAEWKKNAGVFGSGYSTPVYHFVCGKAIRKLGDAKGLKIRTAGGAQSEWIKAIGAVPVSVPSPDIYTGIERGSIDCTLSDPSMLDKGAKLWEVAKSVTLLPMGVVVGASHVYNPDFWQSLQPAERRILLDAMARATARAQVAYHLSVQAALDGARKRGIELLAPSDDLKASLAAFNKASIANLPKAAMAARKIADPSDLIRAYLGLEAKWKGLLEGVDRGDEDAVFKVLDDNLYRQIDASRFGL</sequence>
<evidence type="ECO:0000313" key="3">
    <source>
        <dbReference type="EMBL" id="ABM57932.1"/>
    </source>
</evidence>
<dbReference type="RefSeq" id="WP_011809938.1">
    <property type="nucleotide sequence ID" value="NC_008786.1"/>
</dbReference>
<reference evidence="4" key="1">
    <citation type="submission" date="2006-12" db="EMBL/GenBank/DDBJ databases">
        <title>Complete sequence of chromosome 1 of Verminephrobacter eiseniae EF01-2.</title>
        <authorList>
            <person name="Copeland A."/>
            <person name="Lucas S."/>
            <person name="Lapidus A."/>
            <person name="Barry K."/>
            <person name="Detter J.C."/>
            <person name="Glavina del Rio T."/>
            <person name="Dalin E."/>
            <person name="Tice H."/>
            <person name="Pitluck S."/>
            <person name="Chertkov O."/>
            <person name="Brettin T."/>
            <person name="Bruce D."/>
            <person name="Han C."/>
            <person name="Tapia R."/>
            <person name="Gilna P."/>
            <person name="Schmutz J."/>
            <person name="Larimer F."/>
            <person name="Land M."/>
            <person name="Hauser L."/>
            <person name="Kyrpides N."/>
            <person name="Kim E."/>
            <person name="Stahl D."/>
            <person name="Richardson P."/>
        </authorList>
    </citation>
    <scope>NUCLEOTIDE SEQUENCE [LARGE SCALE GENOMIC DNA]</scope>
    <source>
        <strain evidence="4">EF01-2</strain>
    </source>
</reference>
<organism evidence="3 4">
    <name type="scientific">Verminephrobacter eiseniae (strain EF01-2)</name>
    <dbReference type="NCBI Taxonomy" id="391735"/>
    <lineage>
        <taxon>Bacteria</taxon>
        <taxon>Pseudomonadati</taxon>
        <taxon>Pseudomonadota</taxon>
        <taxon>Betaproteobacteria</taxon>
        <taxon>Burkholderiales</taxon>
        <taxon>Comamonadaceae</taxon>
        <taxon>Verminephrobacter</taxon>
    </lineage>
</organism>
<dbReference type="Gene3D" id="3.40.190.170">
    <property type="entry name" value="Bacterial extracellular solute-binding protein, family 7"/>
    <property type="match status" value="1"/>
</dbReference>
<dbReference type="NCBIfam" id="NF037995">
    <property type="entry name" value="TRAP_S1"/>
    <property type="match status" value="1"/>
</dbReference>
<dbReference type="EMBL" id="CP000542">
    <property type="protein sequence ID" value="ABM57932.1"/>
    <property type="molecule type" value="Genomic_DNA"/>
</dbReference>
<dbReference type="PROSITE" id="PS51257">
    <property type="entry name" value="PROKAR_LIPOPROTEIN"/>
    <property type="match status" value="1"/>
</dbReference>
<protein>
    <submittedName>
        <fullName evidence="3">TRAP dicarboxylate transporter-DctP subunit</fullName>
    </submittedName>
</protein>
<dbReference type="CDD" id="cd13666">
    <property type="entry name" value="PBP2_TRAP_DctP_like_1"/>
    <property type="match status" value="1"/>
</dbReference>
<dbReference type="Pfam" id="PF03480">
    <property type="entry name" value="DctP"/>
    <property type="match status" value="1"/>
</dbReference>
<evidence type="ECO:0000313" key="4">
    <source>
        <dbReference type="Proteomes" id="UP000000374"/>
    </source>
</evidence>
<dbReference type="PANTHER" id="PTHR33376">
    <property type="match status" value="1"/>
</dbReference>
<dbReference type="InterPro" id="IPR018389">
    <property type="entry name" value="DctP_fam"/>
</dbReference>
<proteinExistence type="predicted"/>
<dbReference type="GeneID" id="76460752"/>
<dbReference type="AlphaFoldDB" id="A1WJX5"/>
<dbReference type="KEGG" id="vei:Veis_2184"/>
<accession>A1WJX5</accession>
<keyword evidence="1 2" id="KW-0732">Signal</keyword>
<gene>
    <name evidence="3" type="ordered locus">Veis_2184</name>
</gene>
<dbReference type="GO" id="GO:0055085">
    <property type="term" value="P:transmembrane transport"/>
    <property type="evidence" value="ECO:0007669"/>
    <property type="project" value="InterPro"/>
</dbReference>
<dbReference type="InterPro" id="IPR038404">
    <property type="entry name" value="TRAP_DctP_sf"/>
</dbReference>
<feature type="signal peptide" evidence="2">
    <location>
        <begin position="1"/>
        <end position="26"/>
    </location>
</feature>
<name>A1WJX5_VEREI</name>
<dbReference type="HOGENOM" id="CLU_060692_0_0_4"/>
<keyword evidence="4" id="KW-1185">Reference proteome</keyword>